<proteinExistence type="predicted"/>
<reference evidence="2 3" key="1">
    <citation type="submission" date="2023-08" db="EMBL/GenBank/DDBJ databases">
        <title>Draft genome sequence of Algoriphagus confluentis.</title>
        <authorList>
            <person name="Takatani N."/>
            <person name="Hosokawa M."/>
            <person name="Sawabe T."/>
        </authorList>
    </citation>
    <scope>NUCLEOTIDE SEQUENCE [LARGE SCALE GENOMIC DNA]</scope>
    <source>
        <strain evidence="2 3">NBRC 111222</strain>
    </source>
</reference>
<evidence type="ECO:0000313" key="2">
    <source>
        <dbReference type="EMBL" id="GMQ29782.1"/>
    </source>
</evidence>
<feature type="signal peptide" evidence="1">
    <location>
        <begin position="1"/>
        <end position="18"/>
    </location>
</feature>
<keyword evidence="3" id="KW-1185">Reference proteome</keyword>
<dbReference type="InterPro" id="IPR011652">
    <property type="entry name" value="MORN_2"/>
</dbReference>
<organism evidence="2 3">
    <name type="scientific">Algoriphagus confluentis</name>
    <dbReference type="NCBI Taxonomy" id="1697556"/>
    <lineage>
        <taxon>Bacteria</taxon>
        <taxon>Pseudomonadati</taxon>
        <taxon>Bacteroidota</taxon>
        <taxon>Cytophagia</taxon>
        <taxon>Cytophagales</taxon>
        <taxon>Cyclobacteriaceae</taxon>
        <taxon>Algoriphagus</taxon>
    </lineage>
</organism>
<feature type="chain" id="PRO_5046892581" description="Antitoxin component YwqK of the YwqJK toxin-antitoxin module" evidence="1">
    <location>
        <begin position="19"/>
        <end position="522"/>
    </location>
</feature>
<evidence type="ECO:0000313" key="3">
    <source>
        <dbReference type="Proteomes" id="UP001338309"/>
    </source>
</evidence>
<dbReference type="PANTHER" id="PTHR33706">
    <property type="entry name" value="MORN VARIANT REPEAT PROTEIN"/>
    <property type="match status" value="1"/>
</dbReference>
<evidence type="ECO:0008006" key="4">
    <source>
        <dbReference type="Google" id="ProtNLM"/>
    </source>
</evidence>
<comment type="caution">
    <text evidence="2">The sequence shown here is derived from an EMBL/GenBank/DDBJ whole genome shotgun (WGS) entry which is preliminary data.</text>
</comment>
<gene>
    <name evidence="2" type="ORF">Aconfl_24250</name>
</gene>
<keyword evidence="1" id="KW-0732">Signal</keyword>
<protein>
    <recommendedName>
        <fullName evidence="4">Antitoxin component YwqK of the YwqJK toxin-antitoxin module</fullName>
    </recommendedName>
</protein>
<dbReference type="RefSeq" id="WP_338224503.1">
    <property type="nucleotide sequence ID" value="NZ_BTPD01000007.1"/>
</dbReference>
<name>A0ABQ6PSS2_9BACT</name>
<dbReference type="SUPFAM" id="SSF82185">
    <property type="entry name" value="Histone H3 K4-specific methyltransferase SET7/9 N-terminal domain"/>
    <property type="match status" value="5"/>
</dbReference>
<dbReference type="Proteomes" id="UP001338309">
    <property type="component" value="Unassembled WGS sequence"/>
</dbReference>
<dbReference type="Pfam" id="PF07661">
    <property type="entry name" value="MORN_2"/>
    <property type="match status" value="6"/>
</dbReference>
<evidence type="ECO:0000256" key="1">
    <source>
        <dbReference type="SAM" id="SignalP"/>
    </source>
</evidence>
<dbReference type="Gene3D" id="3.90.930.1">
    <property type="match status" value="1"/>
</dbReference>
<sequence>MRHTLLVVLILVNFSAFAQEPQLVRQYNRDSTLMGTGVVDGMIKTGLWKFYNPKTNTLILEGTYKSGLRDGTWTSFYPDGKKKEVLSYRENKPFGPAKYFDSEGALKIEMVFQDSIPVGKYTEYWGKANSPDYVSPKQVRVEGQYEDGLKSGQWVTFYEFGELAISEFFVKGLKEGPYLEYDPDGNLITEAFNVKGDFDGAFKTYSLPNVPLEVGTYKKGKKVGEWKRYFPGTKTLEALEIFDENGNRNGTWTYYYSNGRVARIEIYENNIATGTWEEYFPNKNLAKRQTFELGVPVGKYIENHESGEVSVQGQYENGSKIGLWKNYFPDGGLYSAGEYKNDLKTGLWKYFNKIGILVAEGEYILGMEDGQWFYYYDGGQLKSVGSYKLGFEDGTWGLFYDNKKLTQEEFWENGRLMNVGPYYSYNGEKELEKGTLSNGTGSRITYYVSGQKESEGNYKSGKAEGVWIFYHENGRKASEGGMVDGKKEGPWRYYNTAGRLEDLINFKNDEIVVNATSPLIRN</sequence>
<dbReference type="Gene3D" id="2.20.110.10">
    <property type="entry name" value="Histone H3 K4-specific methyltransferase SET7/9 N-terminal domain"/>
    <property type="match status" value="5"/>
</dbReference>
<accession>A0ABQ6PSS2</accession>
<dbReference type="EMBL" id="BTPD01000007">
    <property type="protein sequence ID" value="GMQ29782.1"/>
    <property type="molecule type" value="Genomic_DNA"/>
</dbReference>
<dbReference type="PANTHER" id="PTHR33706:SF1">
    <property type="entry name" value="TPR REPEAT PROTEIN"/>
    <property type="match status" value="1"/>
</dbReference>